<evidence type="ECO:0000313" key="4">
    <source>
        <dbReference type="EMBL" id="MBX61247.1"/>
    </source>
</evidence>
<feature type="compositionally biased region" description="Basic and acidic residues" evidence="3">
    <location>
        <begin position="9"/>
        <end position="24"/>
    </location>
</feature>
<accession>A0A2P2Q2N9</accession>
<dbReference type="PANTHER" id="PTHR35771:SF3">
    <property type="entry name" value="TRANSMEMBRANE PROTEIN"/>
    <property type="match status" value="1"/>
</dbReference>
<reference evidence="4" key="1">
    <citation type="submission" date="2018-02" db="EMBL/GenBank/DDBJ databases">
        <title>Rhizophora mucronata_Transcriptome.</title>
        <authorList>
            <person name="Meera S.P."/>
            <person name="Sreeshan A."/>
            <person name="Augustine A."/>
        </authorList>
    </citation>
    <scope>NUCLEOTIDE SEQUENCE</scope>
    <source>
        <tissue evidence="4">Leaf</tissue>
    </source>
</reference>
<evidence type="ECO:0000256" key="1">
    <source>
        <dbReference type="ARBA" id="ARBA00011021"/>
    </source>
</evidence>
<dbReference type="PANTHER" id="PTHR35771">
    <property type="entry name" value="TRANSMEMBRANE PROTEIN-RELATED"/>
    <property type="match status" value="1"/>
</dbReference>
<name>A0A2P2Q2N9_RHIMU</name>
<dbReference type="AlphaFoldDB" id="A0A2P2Q2N9"/>
<dbReference type="InterPro" id="IPR035176">
    <property type="entry name" value="PEP"/>
</dbReference>
<sequence length="66" mass="7402">MATSKGRIIVREDPGSSSKETSHVDYHPCNYLRLAKLAFLKCLGLDFMAERSSSTSSSSEHIRKDR</sequence>
<evidence type="ECO:0000256" key="2">
    <source>
        <dbReference type="ARBA" id="ARBA00022821"/>
    </source>
</evidence>
<proteinExistence type="inferred from homology"/>
<dbReference type="Pfam" id="PF17232">
    <property type="entry name" value="Pep1_7"/>
    <property type="match status" value="1"/>
</dbReference>
<evidence type="ECO:0000256" key="3">
    <source>
        <dbReference type="SAM" id="MobiDB-lite"/>
    </source>
</evidence>
<dbReference type="GO" id="GO:0045087">
    <property type="term" value="P:innate immune response"/>
    <property type="evidence" value="ECO:0007669"/>
    <property type="project" value="InterPro"/>
</dbReference>
<keyword evidence="2" id="KW-0611">Plant defense</keyword>
<feature type="region of interest" description="Disordered" evidence="3">
    <location>
        <begin position="1"/>
        <end position="24"/>
    </location>
</feature>
<protein>
    <submittedName>
        <fullName evidence="4">Uncharacterized protein</fullName>
    </submittedName>
</protein>
<comment type="similarity">
    <text evidence="1">Belongs to the brassicaceae elicitor peptide family.</text>
</comment>
<dbReference type="EMBL" id="GGEC01080763">
    <property type="protein sequence ID" value="MBX61247.1"/>
    <property type="molecule type" value="Transcribed_RNA"/>
</dbReference>
<organism evidence="4">
    <name type="scientific">Rhizophora mucronata</name>
    <name type="common">Asiatic mangrove</name>
    <dbReference type="NCBI Taxonomy" id="61149"/>
    <lineage>
        <taxon>Eukaryota</taxon>
        <taxon>Viridiplantae</taxon>
        <taxon>Streptophyta</taxon>
        <taxon>Embryophyta</taxon>
        <taxon>Tracheophyta</taxon>
        <taxon>Spermatophyta</taxon>
        <taxon>Magnoliopsida</taxon>
        <taxon>eudicotyledons</taxon>
        <taxon>Gunneridae</taxon>
        <taxon>Pentapetalae</taxon>
        <taxon>rosids</taxon>
        <taxon>fabids</taxon>
        <taxon>Malpighiales</taxon>
        <taxon>Rhizophoraceae</taxon>
        <taxon>Rhizophora</taxon>
    </lineage>
</organism>